<proteinExistence type="predicted"/>
<accession>A0A927QWJ0</accession>
<protein>
    <submittedName>
        <fullName evidence="1">Uncharacterized protein</fullName>
    </submittedName>
</protein>
<dbReference type="EMBL" id="JADBEB010000001">
    <property type="protein sequence ID" value="MBE1485612.1"/>
    <property type="molecule type" value="Genomic_DNA"/>
</dbReference>
<evidence type="ECO:0000313" key="1">
    <source>
        <dbReference type="EMBL" id="MBE1485612.1"/>
    </source>
</evidence>
<reference evidence="1" key="1">
    <citation type="submission" date="2020-10" db="EMBL/GenBank/DDBJ databases">
        <title>Sequencing the genomes of 1000 actinobacteria strains.</title>
        <authorList>
            <person name="Klenk H.-P."/>
        </authorList>
    </citation>
    <scope>NUCLEOTIDE SEQUENCE</scope>
    <source>
        <strain evidence="1">DSM 46832</strain>
    </source>
</reference>
<sequence>MFWIRWLRHEAARIVTRHGPVWSTLHNRTVCRCGETCQRVKMRNQGRHW</sequence>
<dbReference type="AlphaFoldDB" id="A0A927QWJ0"/>
<name>A0A927QWJ0_9ACTN</name>
<keyword evidence="2" id="KW-1185">Reference proteome</keyword>
<gene>
    <name evidence="1" type="ORF">H4W31_001250</name>
</gene>
<dbReference type="Proteomes" id="UP000649753">
    <property type="component" value="Unassembled WGS sequence"/>
</dbReference>
<organism evidence="1 2">
    <name type="scientific">Plantactinospora soyae</name>
    <dbReference type="NCBI Taxonomy" id="1544732"/>
    <lineage>
        <taxon>Bacteria</taxon>
        <taxon>Bacillati</taxon>
        <taxon>Actinomycetota</taxon>
        <taxon>Actinomycetes</taxon>
        <taxon>Micromonosporales</taxon>
        <taxon>Micromonosporaceae</taxon>
        <taxon>Plantactinospora</taxon>
    </lineage>
</organism>
<evidence type="ECO:0000313" key="2">
    <source>
        <dbReference type="Proteomes" id="UP000649753"/>
    </source>
</evidence>
<comment type="caution">
    <text evidence="1">The sequence shown here is derived from an EMBL/GenBank/DDBJ whole genome shotgun (WGS) entry which is preliminary data.</text>
</comment>